<name>A0ABT0HBC1_9FLAO</name>
<accession>A0ABT0HBC1</accession>
<gene>
    <name evidence="4" type="ORF">MUY34_13650</name>
</gene>
<evidence type="ECO:0000256" key="1">
    <source>
        <dbReference type="ARBA" id="ARBA00008635"/>
    </source>
</evidence>
<keyword evidence="5" id="KW-1185">Reference proteome</keyword>
<keyword evidence="3" id="KW-0732">Signal</keyword>
<evidence type="ECO:0000313" key="5">
    <source>
        <dbReference type="Proteomes" id="UP001203687"/>
    </source>
</evidence>
<dbReference type="EMBL" id="JALPQF010000014">
    <property type="protein sequence ID" value="MCK8481671.1"/>
    <property type="molecule type" value="Genomic_DNA"/>
</dbReference>
<protein>
    <submittedName>
        <fullName evidence="4">DinB family protein</fullName>
    </submittedName>
</protein>
<dbReference type="InterPro" id="IPR007837">
    <property type="entry name" value="DinB"/>
</dbReference>
<feature type="chain" id="PRO_5046231040" evidence="3">
    <location>
        <begin position="21"/>
        <end position="178"/>
    </location>
</feature>
<keyword evidence="2" id="KW-0479">Metal-binding</keyword>
<reference evidence="4" key="1">
    <citation type="submission" date="2022-04" db="EMBL/GenBank/DDBJ databases">
        <authorList>
            <person name="Ren T."/>
        </authorList>
    </citation>
    <scope>NUCLEOTIDE SEQUENCE</scope>
    <source>
        <strain evidence="4">F63249</strain>
    </source>
</reference>
<proteinExistence type="inferred from homology"/>
<comment type="similarity">
    <text evidence="1">Belongs to the DinB family.</text>
</comment>
<dbReference type="Gene3D" id="1.20.120.450">
    <property type="entry name" value="dinb family like domain"/>
    <property type="match status" value="1"/>
</dbReference>
<dbReference type="Pfam" id="PF05163">
    <property type="entry name" value="DinB"/>
    <property type="match status" value="1"/>
</dbReference>
<evidence type="ECO:0000256" key="2">
    <source>
        <dbReference type="ARBA" id="ARBA00022723"/>
    </source>
</evidence>
<evidence type="ECO:0000313" key="4">
    <source>
        <dbReference type="EMBL" id="MCK8481671.1"/>
    </source>
</evidence>
<dbReference type="RefSeq" id="WP_204346581.1">
    <property type="nucleotide sequence ID" value="NZ_JACNMJ010000007.1"/>
</dbReference>
<comment type="caution">
    <text evidence="4">The sequence shown here is derived from an EMBL/GenBank/DDBJ whole genome shotgun (WGS) entry which is preliminary data.</text>
</comment>
<dbReference type="InterPro" id="IPR034660">
    <property type="entry name" value="DinB/YfiT-like"/>
</dbReference>
<feature type="signal peptide" evidence="3">
    <location>
        <begin position="1"/>
        <end position="20"/>
    </location>
</feature>
<sequence>MKQILILMILCGTFTSPLCAQQDHFITDYLERLENSKKYIIKVAELMPENHYNFKASPESLSFAENLLHIGFAMDWHSQSLLGGRESRNWKTDTIFKVANKSKKDMIATINKTFDETINFIKHFDTTQLNDQLDYFGLTRSKRQILLLLSDHITHHRGQMLVYLRLNGLVPPRYVLFQ</sequence>
<evidence type="ECO:0000256" key="3">
    <source>
        <dbReference type="SAM" id="SignalP"/>
    </source>
</evidence>
<dbReference type="Proteomes" id="UP001203687">
    <property type="component" value="Unassembled WGS sequence"/>
</dbReference>
<dbReference type="SUPFAM" id="SSF109854">
    <property type="entry name" value="DinB/YfiT-like putative metalloenzymes"/>
    <property type="match status" value="1"/>
</dbReference>
<organism evidence="4 5">
    <name type="scientific">Psychroserpens algicola</name>
    <dbReference type="NCBI Taxonomy" id="1719034"/>
    <lineage>
        <taxon>Bacteria</taxon>
        <taxon>Pseudomonadati</taxon>
        <taxon>Bacteroidota</taxon>
        <taxon>Flavobacteriia</taxon>
        <taxon>Flavobacteriales</taxon>
        <taxon>Flavobacteriaceae</taxon>
        <taxon>Psychroserpens</taxon>
    </lineage>
</organism>